<gene>
    <name evidence="1" type="ORF">WFP14_13225</name>
</gene>
<evidence type="ECO:0000313" key="2">
    <source>
        <dbReference type="Proteomes" id="UP001629523"/>
    </source>
</evidence>
<reference evidence="1 2" key="1">
    <citation type="journal article" date="2024" name="Infect. Genet. Evol.">
        <title>Characteristics and comparative genome analysis of Yersinia enterocolitica and related species associated with human infections in Switzerland 2019-2023.</title>
        <authorList>
            <person name="Stevens M.J.A."/>
            <person name="Horlbog J.A."/>
            <person name="Diethelm A."/>
            <person name="Stephan R."/>
            <person name="Nuesch-Inderbinen M."/>
        </authorList>
    </citation>
    <scope>NUCLEOTIDE SEQUENCE [LARGE SCALE GENOMIC DNA]</scope>
    <source>
        <strain evidence="1 2">N20-0302</strain>
    </source>
</reference>
<dbReference type="GeneID" id="93968997"/>
<evidence type="ECO:0008006" key="3">
    <source>
        <dbReference type="Google" id="ProtNLM"/>
    </source>
</evidence>
<name>A0ABW9F035_9GAMM</name>
<proteinExistence type="predicted"/>
<evidence type="ECO:0000313" key="1">
    <source>
        <dbReference type="EMBL" id="MFM1347509.1"/>
    </source>
</evidence>
<dbReference type="RefSeq" id="WP_050075763.1">
    <property type="nucleotide sequence ID" value="NZ_CABHYG010000001.1"/>
</dbReference>
<keyword evidence="2" id="KW-1185">Reference proteome</keyword>
<sequence length="78" mass="9079">MATYKEIIADVKARTGKTIHHPCWIAHVKSMHGLTTRQAHNRQDPDKRVKPCPDDWVHEIEKSLINLGMMCSFLERKK</sequence>
<accession>A0ABW9F035</accession>
<dbReference type="Proteomes" id="UP001629523">
    <property type="component" value="Unassembled WGS sequence"/>
</dbReference>
<organism evidence="1 2">
    <name type="scientific">Yersinia proxima</name>
    <dbReference type="NCBI Taxonomy" id="2890316"/>
    <lineage>
        <taxon>Bacteria</taxon>
        <taxon>Pseudomonadati</taxon>
        <taxon>Pseudomonadota</taxon>
        <taxon>Gammaproteobacteria</taxon>
        <taxon>Enterobacterales</taxon>
        <taxon>Yersiniaceae</taxon>
        <taxon>Yersinia</taxon>
    </lineage>
</organism>
<comment type="caution">
    <text evidence="1">The sequence shown here is derived from an EMBL/GenBank/DDBJ whole genome shotgun (WGS) entry which is preliminary data.</text>
</comment>
<protein>
    <recommendedName>
        <fullName evidence="3">Phage protein</fullName>
    </recommendedName>
</protein>
<dbReference type="EMBL" id="JBBEST010000005">
    <property type="protein sequence ID" value="MFM1347509.1"/>
    <property type="molecule type" value="Genomic_DNA"/>
</dbReference>